<name>A0ACA9KK72_9GLOM</name>
<dbReference type="Proteomes" id="UP000789920">
    <property type="component" value="Unassembled WGS sequence"/>
</dbReference>
<reference evidence="1" key="1">
    <citation type="submission" date="2021-06" db="EMBL/GenBank/DDBJ databases">
        <authorList>
            <person name="Kallberg Y."/>
            <person name="Tangrot J."/>
            <person name="Rosling A."/>
        </authorList>
    </citation>
    <scope>NUCLEOTIDE SEQUENCE</scope>
    <source>
        <strain evidence="1">MA461A</strain>
    </source>
</reference>
<keyword evidence="2" id="KW-1185">Reference proteome</keyword>
<protein>
    <submittedName>
        <fullName evidence="1">12161_t:CDS:1</fullName>
    </submittedName>
</protein>
<accession>A0ACA9KK72</accession>
<gene>
    <name evidence="1" type="ORF">RPERSI_LOCUS787</name>
</gene>
<comment type="caution">
    <text evidence="1">The sequence shown here is derived from an EMBL/GenBank/DDBJ whole genome shotgun (WGS) entry which is preliminary data.</text>
</comment>
<organism evidence="1 2">
    <name type="scientific">Racocetra persica</name>
    <dbReference type="NCBI Taxonomy" id="160502"/>
    <lineage>
        <taxon>Eukaryota</taxon>
        <taxon>Fungi</taxon>
        <taxon>Fungi incertae sedis</taxon>
        <taxon>Mucoromycota</taxon>
        <taxon>Glomeromycotina</taxon>
        <taxon>Glomeromycetes</taxon>
        <taxon>Diversisporales</taxon>
        <taxon>Gigasporaceae</taxon>
        <taxon>Racocetra</taxon>
    </lineage>
</organism>
<proteinExistence type="predicted"/>
<feature type="non-terminal residue" evidence="1">
    <location>
        <position position="1"/>
    </location>
</feature>
<dbReference type="EMBL" id="CAJVQC010000636">
    <property type="protein sequence ID" value="CAG8476281.1"/>
    <property type="molecule type" value="Genomic_DNA"/>
</dbReference>
<evidence type="ECO:0000313" key="2">
    <source>
        <dbReference type="Proteomes" id="UP000789920"/>
    </source>
</evidence>
<sequence length="139" mass="15669">AVIEYGSHFELIAKGGTCYNLFNVQQLQQNIEVGKIIVQSEGLLVLIVNGCIYLIFAVIFSNILQSFTKIDNELKRDAEFWSVMFLVIAVGTLICNFIQDTAFGYSGEKLILRVHSATFASILRQNISFFDKERHITGQ</sequence>
<evidence type="ECO:0000313" key="1">
    <source>
        <dbReference type="EMBL" id="CAG8476281.1"/>
    </source>
</evidence>